<proteinExistence type="predicted"/>
<feature type="compositionally biased region" description="Low complexity" evidence="1">
    <location>
        <begin position="1"/>
        <end position="16"/>
    </location>
</feature>
<gene>
    <name evidence="2" type="ORF">THAOC_19011</name>
</gene>
<feature type="region of interest" description="Disordered" evidence="1">
    <location>
        <begin position="1"/>
        <end position="22"/>
    </location>
</feature>
<dbReference type="Proteomes" id="UP000266841">
    <property type="component" value="Unassembled WGS sequence"/>
</dbReference>
<protein>
    <submittedName>
        <fullName evidence="2">Uncharacterized protein</fullName>
    </submittedName>
</protein>
<comment type="caution">
    <text evidence="2">The sequence shown here is derived from an EMBL/GenBank/DDBJ whole genome shotgun (WGS) entry which is preliminary data.</text>
</comment>
<dbReference type="EMBL" id="AGNL01020873">
    <property type="protein sequence ID" value="EJK60602.1"/>
    <property type="molecule type" value="Genomic_DNA"/>
</dbReference>
<reference evidence="2 3" key="1">
    <citation type="journal article" date="2012" name="Genome Biol.">
        <title>Genome and low-iron response of an oceanic diatom adapted to chronic iron limitation.</title>
        <authorList>
            <person name="Lommer M."/>
            <person name="Specht M."/>
            <person name="Roy A.S."/>
            <person name="Kraemer L."/>
            <person name="Andreson R."/>
            <person name="Gutowska M.A."/>
            <person name="Wolf J."/>
            <person name="Bergner S.V."/>
            <person name="Schilhabel M.B."/>
            <person name="Klostermeier U.C."/>
            <person name="Beiko R.G."/>
            <person name="Rosenstiel P."/>
            <person name="Hippler M."/>
            <person name="Laroche J."/>
        </authorList>
    </citation>
    <scope>NUCLEOTIDE SEQUENCE [LARGE SCALE GENOMIC DNA]</scope>
    <source>
        <strain evidence="2 3">CCMP1005</strain>
    </source>
</reference>
<feature type="non-terminal residue" evidence="2">
    <location>
        <position position="1"/>
    </location>
</feature>
<sequence length="45" mass="4709">PRYRPSSSSSSSSSSSCVGTSTDQFNSISSSILARHCNVQDLATI</sequence>
<organism evidence="2 3">
    <name type="scientific">Thalassiosira oceanica</name>
    <name type="common">Marine diatom</name>
    <dbReference type="NCBI Taxonomy" id="159749"/>
    <lineage>
        <taxon>Eukaryota</taxon>
        <taxon>Sar</taxon>
        <taxon>Stramenopiles</taxon>
        <taxon>Ochrophyta</taxon>
        <taxon>Bacillariophyta</taxon>
        <taxon>Coscinodiscophyceae</taxon>
        <taxon>Thalassiosirophycidae</taxon>
        <taxon>Thalassiosirales</taxon>
        <taxon>Thalassiosiraceae</taxon>
        <taxon>Thalassiosira</taxon>
    </lineage>
</organism>
<accession>K0SQH6</accession>
<evidence type="ECO:0000313" key="2">
    <source>
        <dbReference type="EMBL" id="EJK60602.1"/>
    </source>
</evidence>
<name>K0SQH6_THAOC</name>
<evidence type="ECO:0000256" key="1">
    <source>
        <dbReference type="SAM" id="MobiDB-lite"/>
    </source>
</evidence>
<dbReference type="AlphaFoldDB" id="K0SQH6"/>
<keyword evidence="3" id="KW-1185">Reference proteome</keyword>
<evidence type="ECO:0000313" key="3">
    <source>
        <dbReference type="Proteomes" id="UP000266841"/>
    </source>
</evidence>